<dbReference type="EMBL" id="JTHP01000041">
    <property type="protein sequence ID" value="KJD44115.1"/>
    <property type="molecule type" value="Genomic_DNA"/>
</dbReference>
<accession>A0A0D7WY68</accession>
<proteinExistence type="predicted"/>
<dbReference type="Proteomes" id="UP000032534">
    <property type="component" value="Unassembled WGS sequence"/>
</dbReference>
<protein>
    <submittedName>
        <fullName evidence="1">Uncharacterized protein</fullName>
    </submittedName>
</protein>
<reference evidence="1 2" key="1">
    <citation type="submission" date="2014-11" db="EMBL/GenBank/DDBJ databases">
        <title>Draft Genome Sequences of Paenibacillus polymyxa NRRL B-30509 and Paenibacillus terrae NRRL B-30644, Strains from a Poultry Environment that Produce Tridecaptin A and Paenicidins.</title>
        <authorList>
            <person name="van Belkum M.J."/>
            <person name="Lohans C.T."/>
            <person name="Vederas J.C."/>
        </authorList>
    </citation>
    <scope>NUCLEOTIDE SEQUENCE [LARGE SCALE GENOMIC DNA]</scope>
    <source>
        <strain evidence="1 2">NRRL B-30644</strain>
    </source>
</reference>
<gene>
    <name evidence="1" type="ORF">QD47_18655</name>
</gene>
<dbReference type="AlphaFoldDB" id="A0A0D7WY68"/>
<sequence length="59" mass="6405">MQLFSGLQAIASGDDKTPLASFIDPLKKAKLTGEGLEASWMQIAATLKNCCPRILELRI</sequence>
<comment type="caution">
    <text evidence="1">The sequence shown here is derived from an EMBL/GenBank/DDBJ whole genome shotgun (WGS) entry which is preliminary data.</text>
</comment>
<organism evidence="1 2">
    <name type="scientific">Paenibacillus terrae</name>
    <dbReference type="NCBI Taxonomy" id="159743"/>
    <lineage>
        <taxon>Bacteria</taxon>
        <taxon>Bacillati</taxon>
        <taxon>Bacillota</taxon>
        <taxon>Bacilli</taxon>
        <taxon>Bacillales</taxon>
        <taxon>Paenibacillaceae</taxon>
        <taxon>Paenibacillus</taxon>
    </lineage>
</organism>
<dbReference type="PATRIC" id="fig|159743.3.peg.4147"/>
<keyword evidence="2" id="KW-1185">Reference proteome</keyword>
<name>A0A0D7WY68_9BACL</name>
<evidence type="ECO:0000313" key="2">
    <source>
        <dbReference type="Proteomes" id="UP000032534"/>
    </source>
</evidence>
<evidence type="ECO:0000313" key="1">
    <source>
        <dbReference type="EMBL" id="KJD44115.1"/>
    </source>
</evidence>